<evidence type="ECO:0000313" key="2">
    <source>
        <dbReference type="EMBL" id="PRX63759.1"/>
    </source>
</evidence>
<proteinExistence type="predicted"/>
<protein>
    <recommendedName>
        <fullName evidence="4">DUF4386 domain-containing protein</fullName>
    </recommendedName>
</protein>
<reference evidence="2 3" key="1">
    <citation type="submission" date="2018-03" db="EMBL/GenBank/DDBJ databases">
        <title>Genomic Encyclopedia of Type Strains, Phase III (KMG-III): the genomes of soil and plant-associated and newly described type strains.</title>
        <authorList>
            <person name="Whitman W."/>
        </authorList>
    </citation>
    <scope>NUCLEOTIDE SEQUENCE [LARGE SCALE GENOMIC DNA]</scope>
    <source>
        <strain evidence="2 3">CGMCC 4.7104</strain>
    </source>
</reference>
<evidence type="ECO:0008006" key="4">
    <source>
        <dbReference type="Google" id="ProtNLM"/>
    </source>
</evidence>
<feature type="transmembrane region" description="Helical" evidence="1">
    <location>
        <begin position="82"/>
        <end position="100"/>
    </location>
</feature>
<feature type="transmembrane region" description="Helical" evidence="1">
    <location>
        <begin position="170"/>
        <end position="193"/>
    </location>
</feature>
<keyword evidence="1" id="KW-0472">Membrane</keyword>
<keyword evidence="3" id="KW-1185">Reference proteome</keyword>
<gene>
    <name evidence="2" type="ORF">B0I32_110211</name>
</gene>
<feature type="transmembrane region" description="Helical" evidence="1">
    <location>
        <begin position="199"/>
        <end position="220"/>
    </location>
</feature>
<dbReference type="EMBL" id="PVNG01000010">
    <property type="protein sequence ID" value="PRX63759.1"/>
    <property type="molecule type" value="Genomic_DNA"/>
</dbReference>
<feature type="transmembrane region" description="Helical" evidence="1">
    <location>
        <begin position="51"/>
        <end position="75"/>
    </location>
</feature>
<accession>A0A2T0MXD6</accession>
<sequence length="229" mass="23868">MAAMSTISVRLGGVCAVLGAVGYLAAGALHRDLPSGAENAVPHVAAHPEWHAIHLLAILAVALWPIAFAGLAGVLTEGWSAILARIATGAVLVGFIIYVIDTALDGYVLKVVADTWAAASGTGKQDAFLIAAAVYRVLQATFVASIIWLVGVPFSLMGLAVAVGRAFPRWLGWAAFLVGLFVTTAGITYYLGFDAIPHLAGFVGPSGLLMIWMLVMGVLMTRSARRSQV</sequence>
<dbReference type="Proteomes" id="UP000238312">
    <property type="component" value="Unassembled WGS sequence"/>
</dbReference>
<name>A0A2T0MXD6_9ACTN</name>
<organism evidence="2 3">
    <name type="scientific">Nonomuraea fuscirosea</name>
    <dbReference type="NCBI Taxonomy" id="1291556"/>
    <lineage>
        <taxon>Bacteria</taxon>
        <taxon>Bacillati</taxon>
        <taxon>Actinomycetota</taxon>
        <taxon>Actinomycetes</taxon>
        <taxon>Streptosporangiales</taxon>
        <taxon>Streptosporangiaceae</taxon>
        <taxon>Nonomuraea</taxon>
    </lineage>
</organism>
<comment type="caution">
    <text evidence="2">The sequence shown here is derived from an EMBL/GenBank/DDBJ whole genome shotgun (WGS) entry which is preliminary data.</text>
</comment>
<feature type="transmembrane region" description="Helical" evidence="1">
    <location>
        <begin position="142"/>
        <end position="163"/>
    </location>
</feature>
<evidence type="ECO:0000313" key="3">
    <source>
        <dbReference type="Proteomes" id="UP000238312"/>
    </source>
</evidence>
<keyword evidence="1" id="KW-1133">Transmembrane helix</keyword>
<keyword evidence="1" id="KW-0812">Transmembrane</keyword>
<dbReference type="AlphaFoldDB" id="A0A2T0MXD6"/>
<evidence type="ECO:0000256" key="1">
    <source>
        <dbReference type="SAM" id="Phobius"/>
    </source>
</evidence>